<keyword evidence="4" id="KW-1185">Reference proteome</keyword>
<evidence type="ECO:0000313" key="4">
    <source>
        <dbReference type="Proteomes" id="UP000582974"/>
    </source>
</evidence>
<dbReference type="Proteomes" id="UP000582974">
    <property type="component" value="Unassembled WGS sequence"/>
</dbReference>
<dbReference type="RefSeq" id="WP_180893367.1">
    <property type="nucleotide sequence ID" value="NZ_JACCKD010000004.1"/>
</dbReference>
<comment type="caution">
    <text evidence="3">The sequence shown here is derived from an EMBL/GenBank/DDBJ whole genome shotgun (WGS) entry which is preliminary data.</text>
</comment>
<gene>
    <name evidence="3" type="ORF">H0B56_13465</name>
</gene>
<evidence type="ECO:0000313" key="3">
    <source>
        <dbReference type="EMBL" id="MBA0126554.1"/>
    </source>
</evidence>
<name>A0A838ABD9_9PSEU</name>
<feature type="compositionally biased region" description="Low complexity" evidence="1">
    <location>
        <begin position="351"/>
        <end position="368"/>
    </location>
</feature>
<keyword evidence="2" id="KW-0812">Transmembrane</keyword>
<feature type="transmembrane region" description="Helical" evidence="2">
    <location>
        <begin position="412"/>
        <end position="435"/>
    </location>
</feature>
<dbReference type="EMBL" id="JACCKD010000004">
    <property type="protein sequence ID" value="MBA0126554.1"/>
    <property type="molecule type" value="Genomic_DNA"/>
</dbReference>
<keyword evidence="2" id="KW-0472">Membrane</keyword>
<feature type="region of interest" description="Disordered" evidence="1">
    <location>
        <begin position="332"/>
        <end position="400"/>
    </location>
</feature>
<evidence type="ECO:0000256" key="1">
    <source>
        <dbReference type="SAM" id="MobiDB-lite"/>
    </source>
</evidence>
<keyword evidence="2" id="KW-1133">Transmembrane helix</keyword>
<sequence length="443" mass="45214">MRRPRHDGHRQWLAVRPARRPTRRRFRRAVLLAAVFPPLCVPGVAAGGEGTEQHSCPVVAAAQGVRMMASKSDDIFLSAPTGVAAPAAQSCVDYGLGESTGFASNPYPGANVVALPGLLGGQTGQEFPGYPAYVSSRHPGDPESSVSEDGYTLSSRSEETSTEARAGSGHDEDDAGAAVAGARATSVVDPQESSSEATAASTTRPLVINDVLELGQVRSSAKAAVDSRGELSRTAELEVGRTRVGGQEVVVTPDGVEAAGEGIELPDGPDPNEVLEQAGVRVRYLDEVETPRGVLSAGVEVIAEQRVETAVYTAHYTFGRAFAAADTVAEGPAGAGADAEIPAGVQGSGSPAVPEEQGPAAAGAPEDAGGAGTGKAVSEGDAPEEARAPEAEAAPEEASTRLASEPMDMGMAGVYLVIVFGGLATVTGGTLLRLLGVRTRWIS</sequence>
<proteinExistence type="predicted"/>
<dbReference type="AlphaFoldDB" id="A0A838ABD9"/>
<protein>
    <submittedName>
        <fullName evidence="3">Uncharacterized protein</fullName>
    </submittedName>
</protein>
<reference evidence="3 4" key="1">
    <citation type="submission" date="2020-07" db="EMBL/GenBank/DDBJ databases">
        <title>Genome of Haloechinothrix sp.</title>
        <authorList>
            <person name="Tang S.-K."/>
            <person name="Yang L."/>
            <person name="Zhu W.-Y."/>
        </authorList>
    </citation>
    <scope>NUCLEOTIDE SEQUENCE [LARGE SCALE GENOMIC DNA]</scope>
    <source>
        <strain evidence="3 4">YIM 98757</strain>
    </source>
</reference>
<feature type="compositionally biased region" description="Low complexity" evidence="1">
    <location>
        <begin position="332"/>
        <end position="344"/>
    </location>
</feature>
<feature type="compositionally biased region" description="Low complexity" evidence="1">
    <location>
        <begin position="192"/>
        <end position="201"/>
    </location>
</feature>
<organism evidence="3 4">
    <name type="scientific">Haloechinothrix aidingensis</name>
    <dbReference type="NCBI Taxonomy" id="2752311"/>
    <lineage>
        <taxon>Bacteria</taxon>
        <taxon>Bacillati</taxon>
        <taxon>Actinomycetota</taxon>
        <taxon>Actinomycetes</taxon>
        <taxon>Pseudonocardiales</taxon>
        <taxon>Pseudonocardiaceae</taxon>
        <taxon>Haloechinothrix</taxon>
    </lineage>
</organism>
<accession>A0A838ABD9</accession>
<evidence type="ECO:0000256" key="2">
    <source>
        <dbReference type="SAM" id="Phobius"/>
    </source>
</evidence>
<feature type="region of interest" description="Disordered" evidence="1">
    <location>
        <begin position="129"/>
        <end position="201"/>
    </location>
</feature>